<evidence type="ECO:0000313" key="7">
    <source>
        <dbReference type="Proteomes" id="UP000326857"/>
    </source>
</evidence>
<sequence>MAKKPTKPTDLAGAVSAEAQPQYKVEYREIQPYGTLKRLPIALEDNARAQSVATLNQVLADTMTLRDMYKKHHWQMSGATFYQLHLLLDKHYEEQAALVDLVAERIMALGGISIAMSHDVAEMTTIPRPPKGREDVPTQLARLLEAHEIILRQAHEGAEAADESGDDGTNDLLVSNIIRTHEPQVWFLAEHLAATELVRDDK</sequence>
<evidence type="ECO:0000256" key="1">
    <source>
        <dbReference type="ARBA" id="ARBA00009497"/>
    </source>
</evidence>
<dbReference type="Proteomes" id="UP000326857">
    <property type="component" value="Unassembled WGS sequence"/>
</dbReference>
<dbReference type="InterPro" id="IPR009078">
    <property type="entry name" value="Ferritin-like_SF"/>
</dbReference>
<feature type="domain" description="Ferritin/DPS" evidence="3">
    <location>
        <begin position="53"/>
        <end position="197"/>
    </location>
</feature>
<dbReference type="InterPro" id="IPR002177">
    <property type="entry name" value="DPS_DNA-bd"/>
</dbReference>
<dbReference type="InterPro" id="IPR023188">
    <property type="entry name" value="DPS_DNA-bd_CS"/>
</dbReference>
<dbReference type="GO" id="GO:0016722">
    <property type="term" value="F:oxidoreductase activity, acting on metal ions"/>
    <property type="evidence" value="ECO:0007669"/>
    <property type="project" value="InterPro"/>
</dbReference>
<dbReference type="PRINTS" id="PR01346">
    <property type="entry name" value="HELNAPAPROT"/>
</dbReference>
<dbReference type="InterPro" id="IPR008331">
    <property type="entry name" value="Ferritin_DPS_dom"/>
</dbReference>
<reference evidence="4 6" key="1">
    <citation type="submission" date="2018-04" db="EMBL/GenBank/DDBJ databases">
        <title>Genomic Encyclopedia of Type Strains, Phase III (KMG-III): the genomes of soil and plant-associated and newly described type strains.</title>
        <authorList>
            <person name="Whitman W."/>
        </authorList>
    </citation>
    <scope>NUCLEOTIDE SEQUENCE [LARGE SCALE GENOMIC DNA]</scope>
    <source>
        <strain evidence="4 6">MA101b</strain>
    </source>
</reference>
<organism evidence="4 6">
    <name type="scientific">Sphingomonas aurantiaca</name>
    <dbReference type="NCBI Taxonomy" id="185949"/>
    <lineage>
        <taxon>Bacteria</taxon>
        <taxon>Pseudomonadati</taxon>
        <taxon>Pseudomonadota</taxon>
        <taxon>Alphaproteobacteria</taxon>
        <taxon>Sphingomonadales</taxon>
        <taxon>Sphingomonadaceae</taxon>
        <taxon>Sphingomonas</taxon>
    </lineage>
</organism>
<dbReference type="AlphaFoldDB" id="A0A2T5GMI9"/>
<dbReference type="Gene3D" id="1.20.1260.10">
    <property type="match status" value="1"/>
</dbReference>
<dbReference type="PANTHER" id="PTHR42932:SF1">
    <property type="entry name" value="GENERAL STRESS PROTEIN 20U"/>
    <property type="match status" value="1"/>
</dbReference>
<dbReference type="PANTHER" id="PTHR42932">
    <property type="entry name" value="GENERAL STRESS PROTEIN 20U"/>
    <property type="match status" value="1"/>
</dbReference>
<comment type="similarity">
    <text evidence="1 2">Belongs to the Dps family.</text>
</comment>
<dbReference type="GO" id="GO:0003677">
    <property type="term" value="F:DNA binding"/>
    <property type="evidence" value="ECO:0007669"/>
    <property type="project" value="UniProtKB-KW"/>
</dbReference>
<name>A0A2T5GMI9_9SPHN</name>
<evidence type="ECO:0000313" key="4">
    <source>
        <dbReference type="EMBL" id="PTQ60545.1"/>
    </source>
</evidence>
<dbReference type="Pfam" id="PF00210">
    <property type="entry name" value="Ferritin"/>
    <property type="match status" value="1"/>
</dbReference>
<evidence type="ECO:0000256" key="2">
    <source>
        <dbReference type="RuleBase" id="RU003875"/>
    </source>
</evidence>
<evidence type="ECO:0000259" key="3">
    <source>
        <dbReference type="Pfam" id="PF00210"/>
    </source>
</evidence>
<reference evidence="5 7" key="2">
    <citation type="submission" date="2019-09" db="EMBL/GenBank/DDBJ databases">
        <authorList>
            <person name="Dittami M. S."/>
        </authorList>
    </citation>
    <scope>NUCLEOTIDE SEQUENCE [LARGE SCALE GENOMIC DNA]</scope>
    <source>
        <strain evidence="5">SPHINGO391</strain>
    </source>
</reference>
<keyword evidence="4" id="KW-0238">DNA-binding</keyword>
<proteinExistence type="inferred from homology"/>
<dbReference type="Proteomes" id="UP000244189">
    <property type="component" value="Unassembled WGS sequence"/>
</dbReference>
<dbReference type="PROSITE" id="PS00818">
    <property type="entry name" value="DPS_1"/>
    <property type="match status" value="1"/>
</dbReference>
<keyword evidence="6" id="KW-1185">Reference proteome</keyword>
<protein>
    <submittedName>
        <fullName evidence="5">DNA starvation/stationary phase protection protein</fullName>
    </submittedName>
    <submittedName>
        <fullName evidence="4">Starvation-inducible DNA-binding protein</fullName>
    </submittedName>
</protein>
<accession>A0A5E7YPH5</accession>
<dbReference type="CDD" id="cd01043">
    <property type="entry name" value="DPS"/>
    <property type="match status" value="1"/>
</dbReference>
<dbReference type="RefSeq" id="WP_056416898.1">
    <property type="nucleotide sequence ID" value="NZ_JAPZPS010000002.1"/>
</dbReference>
<dbReference type="GO" id="GO:0008199">
    <property type="term" value="F:ferric iron binding"/>
    <property type="evidence" value="ECO:0007669"/>
    <property type="project" value="InterPro"/>
</dbReference>
<dbReference type="EMBL" id="CABVLI010000033">
    <property type="protein sequence ID" value="VVT08720.1"/>
    <property type="molecule type" value="Genomic_DNA"/>
</dbReference>
<evidence type="ECO:0000313" key="6">
    <source>
        <dbReference type="Proteomes" id="UP000244189"/>
    </source>
</evidence>
<dbReference type="SUPFAM" id="SSF47240">
    <property type="entry name" value="Ferritin-like"/>
    <property type="match status" value="1"/>
</dbReference>
<dbReference type="EMBL" id="QAOG01000003">
    <property type="protein sequence ID" value="PTQ60545.1"/>
    <property type="molecule type" value="Genomic_DNA"/>
</dbReference>
<dbReference type="InterPro" id="IPR012347">
    <property type="entry name" value="Ferritin-like"/>
</dbReference>
<evidence type="ECO:0000313" key="5">
    <source>
        <dbReference type="EMBL" id="VVT08720.1"/>
    </source>
</evidence>
<gene>
    <name evidence="4" type="ORF">C8J26_2257</name>
    <name evidence="5" type="ORF">SPHINGO391_390219</name>
</gene>
<accession>A0A2T5GMI9</accession>